<evidence type="ECO:0000313" key="2">
    <source>
        <dbReference type="EMBL" id="GLC48535.1"/>
    </source>
</evidence>
<comment type="caution">
    <text evidence="2">The sequence shown here is derived from an EMBL/GenBank/DDBJ whole genome shotgun (WGS) entry which is preliminary data.</text>
</comment>
<evidence type="ECO:0000313" key="3">
    <source>
        <dbReference type="Proteomes" id="UP001165080"/>
    </source>
</evidence>
<feature type="region of interest" description="Disordered" evidence="1">
    <location>
        <begin position="1"/>
        <end position="61"/>
    </location>
</feature>
<accession>A0A9W6BB41</accession>
<name>A0A9W6BB41_9CHLO</name>
<reference evidence="2 3" key="1">
    <citation type="journal article" date="2023" name="Commun. Biol.">
        <title>Reorganization of the ancestral sex-determining regions during the evolution of trioecy in Pleodorina starrii.</title>
        <authorList>
            <person name="Takahashi K."/>
            <person name="Suzuki S."/>
            <person name="Kawai-Toyooka H."/>
            <person name="Yamamoto K."/>
            <person name="Hamaji T."/>
            <person name="Ootsuki R."/>
            <person name="Yamaguchi H."/>
            <person name="Kawachi M."/>
            <person name="Higashiyama T."/>
            <person name="Nozaki H."/>
        </authorList>
    </citation>
    <scope>NUCLEOTIDE SEQUENCE [LARGE SCALE GENOMIC DNA]</scope>
    <source>
        <strain evidence="2 3">NIES-4479</strain>
    </source>
</reference>
<evidence type="ECO:0000256" key="1">
    <source>
        <dbReference type="SAM" id="MobiDB-lite"/>
    </source>
</evidence>
<dbReference type="Proteomes" id="UP001165080">
    <property type="component" value="Unassembled WGS sequence"/>
</dbReference>
<feature type="compositionally biased region" description="Polar residues" evidence="1">
    <location>
        <begin position="41"/>
        <end position="61"/>
    </location>
</feature>
<keyword evidence="3" id="KW-1185">Reference proteome</keyword>
<organism evidence="2 3">
    <name type="scientific">Pleodorina starrii</name>
    <dbReference type="NCBI Taxonomy" id="330485"/>
    <lineage>
        <taxon>Eukaryota</taxon>
        <taxon>Viridiplantae</taxon>
        <taxon>Chlorophyta</taxon>
        <taxon>core chlorophytes</taxon>
        <taxon>Chlorophyceae</taxon>
        <taxon>CS clade</taxon>
        <taxon>Chlamydomonadales</taxon>
        <taxon>Volvocaceae</taxon>
        <taxon>Pleodorina</taxon>
    </lineage>
</organism>
<protein>
    <submittedName>
        <fullName evidence="2">Uncharacterized protein</fullName>
    </submittedName>
</protein>
<dbReference type="AlphaFoldDB" id="A0A9W6BB41"/>
<sequence length="88" mass="9782">MAWQACKRPGWWQDDWMAGAENPERPQEPRLSPFYPVQPRMRSTPSTALSSDHDTVSSPLSNLEIADRRGHYRYGSRAAAGAAAAPVN</sequence>
<proteinExistence type="predicted"/>
<dbReference type="EMBL" id="BRXU01000001">
    <property type="protein sequence ID" value="GLC48535.1"/>
    <property type="molecule type" value="Genomic_DNA"/>
</dbReference>
<gene>
    <name evidence="2" type="primary">PLESTB000178</name>
    <name evidence="2" type="ORF">PLESTB_000108500</name>
</gene>